<dbReference type="Pfam" id="PF20153">
    <property type="entry name" value="DUF6535"/>
    <property type="match status" value="1"/>
</dbReference>
<keyword evidence="3" id="KW-0812">Transmembrane</keyword>
<feature type="transmembrane region" description="Helical" evidence="3">
    <location>
        <begin position="240"/>
        <end position="261"/>
    </location>
</feature>
<dbReference type="AlphaFoldDB" id="A0A2G8S0Q1"/>
<name>A0A2G8S0Q1_9APHY</name>
<feature type="coiled-coil region" evidence="1">
    <location>
        <begin position="600"/>
        <end position="627"/>
    </location>
</feature>
<organism evidence="5 6">
    <name type="scientific">Ganoderma sinense ZZ0214-1</name>
    <dbReference type="NCBI Taxonomy" id="1077348"/>
    <lineage>
        <taxon>Eukaryota</taxon>
        <taxon>Fungi</taxon>
        <taxon>Dikarya</taxon>
        <taxon>Basidiomycota</taxon>
        <taxon>Agaricomycotina</taxon>
        <taxon>Agaricomycetes</taxon>
        <taxon>Polyporales</taxon>
        <taxon>Polyporaceae</taxon>
        <taxon>Ganoderma</taxon>
    </lineage>
</organism>
<dbReference type="EMBL" id="AYKW01000034">
    <property type="protein sequence ID" value="PIL27349.1"/>
    <property type="molecule type" value="Genomic_DNA"/>
</dbReference>
<keyword evidence="1" id="KW-0175">Coiled coil</keyword>
<dbReference type="OrthoDB" id="3056321at2759"/>
<evidence type="ECO:0000313" key="6">
    <source>
        <dbReference type="Proteomes" id="UP000230002"/>
    </source>
</evidence>
<feature type="transmembrane region" description="Helical" evidence="3">
    <location>
        <begin position="150"/>
        <end position="169"/>
    </location>
</feature>
<dbReference type="InterPro" id="IPR045338">
    <property type="entry name" value="DUF6535"/>
</dbReference>
<sequence>MFQSGNEVDVAAELPSTDAQWEAPSREEAVKEYSQTYTEQAKAKAWKETAEIVKGYSDEKIERWIAEMDNLLVFSGLFSAVVTTFVAQTYPLLQPDAPDQTAAILQQISLQLSSFSINQPFVNSTQPAFNSTPADTATPAVSSSTVTLNILWFASLILSLSAALVAIMVKQWLSQYHSGLFGTSQDIARLRQYRLNNLAKWHVAAIVGALPVVLQLSLVLFFVGLLVLLRDLHPTIAKVASGLVAITFIIMGGTILLPVLWSDCCYLSSPAYFTATVVHNTLYGVKNYLDYVIRTPLFVYDSSRGTSRFRRALGKFHDFYIRHFDNEFYRGFMIWSLRERDIVRSSAAHLDADMICTAYSYTSDLCYLSETAATNLITLPPAVAIRCFRRLSLRMHTDYGFLRGRLLRINAQMPYAAAQSYKFWIAAMYQAMYLPESLSRPLQFLRATFNPPPGTRETDSGQEKARGVGPEAVVPIPWAVSRHMSTAIELVLHRQRTLTGPAELTQILGQRLFSMVALLLRCCTTSLASPDTTGATGKEEEVLACARFAITKLTSRLALQQCWRSEMLSYVESILQDLHRSASDLLTDDLLEAAAAAARSARASADAQEVSEAAQRLEEAVEDISGKQLDPASTSTVALTVAPDGERERSNQVWYVEGERRVIERYFGGLMVTGQRLY</sequence>
<evidence type="ECO:0000256" key="3">
    <source>
        <dbReference type="SAM" id="Phobius"/>
    </source>
</evidence>
<evidence type="ECO:0000256" key="2">
    <source>
        <dbReference type="SAM" id="MobiDB-lite"/>
    </source>
</evidence>
<evidence type="ECO:0000313" key="5">
    <source>
        <dbReference type="EMBL" id="PIL27349.1"/>
    </source>
</evidence>
<accession>A0A2G8S0Q1</accession>
<evidence type="ECO:0000259" key="4">
    <source>
        <dbReference type="Pfam" id="PF20153"/>
    </source>
</evidence>
<feature type="region of interest" description="Disordered" evidence="2">
    <location>
        <begin position="1"/>
        <end position="24"/>
    </location>
</feature>
<keyword evidence="3" id="KW-1133">Transmembrane helix</keyword>
<gene>
    <name evidence="5" type="ORF">GSI_10496</name>
</gene>
<feature type="domain" description="DUF6535" evidence="4">
    <location>
        <begin position="46"/>
        <end position="229"/>
    </location>
</feature>
<reference evidence="5 6" key="1">
    <citation type="journal article" date="2015" name="Sci. Rep.">
        <title>Chromosome-level genome map provides insights into diverse defense mechanisms in the medicinal fungus Ganoderma sinense.</title>
        <authorList>
            <person name="Zhu Y."/>
            <person name="Xu J."/>
            <person name="Sun C."/>
            <person name="Zhou S."/>
            <person name="Xu H."/>
            <person name="Nelson D.R."/>
            <person name="Qian J."/>
            <person name="Song J."/>
            <person name="Luo H."/>
            <person name="Xiang L."/>
            <person name="Li Y."/>
            <person name="Xu Z."/>
            <person name="Ji A."/>
            <person name="Wang L."/>
            <person name="Lu S."/>
            <person name="Hayward A."/>
            <person name="Sun W."/>
            <person name="Li X."/>
            <person name="Schwartz D.C."/>
            <person name="Wang Y."/>
            <person name="Chen S."/>
        </authorList>
    </citation>
    <scope>NUCLEOTIDE SEQUENCE [LARGE SCALE GENOMIC DNA]</scope>
    <source>
        <strain evidence="5 6">ZZ0214-1</strain>
    </source>
</reference>
<keyword evidence="6" id="KW-1185">Reference proteome</keyword>
<keyword evidence="3" id="KW-0472">Membrane</keyword>
<proteinExistence type="predicted"/>
<protein>
    <recommendedName>
        <fullName evidence="4">DUF6535 domain-containing protein</fullName>
    </recommendedName>
</protein>
<feature type="transmembrane region" description="Helical" evidence="3">
    <location>
        <begin position="201"/>
        <end position="228"/>
    </location>
</feature>
<comment type="caution">
    <text evidence="5">The sequence shown here is derived from an EMBL/GenBank/DDBJ whole genome shotgun (WGS) entry which is preliminary data.</text>
</comment>
<evidence type="ECO:0000256" key="1">
    <source>
        <dbReference type="SAM" id="Coils"/>
    </source>
</evidence>
<dbReference type="Proteomes" id="UP000230002">
    <property type="component" value="Unassembled WGS sequence"/>
</dbReference>